<dbReference type="Gene3D" id="1.10.8.10">
    <property type="entry name" value="DNA helicase RuvA subunit, C-terminal domain"/>
    <property type="match status" value="1"/>
</dbReference>
<dbReference type="SUPFAM" id="SSF46929">
    <property type="entry name" value="DNA helicase RuvA subunit, C-terminal domain"/>
    <property type="match status" value="1"/>
</dbReference>
<dbReference type="AlphaFoldDB" id="A0A238XUG5"/>
<gene>
    <name evidence="6" type="primary">ruvA</name>
    <name evidence="8" type="ORF">SAMN06265340_101287</name>
</gene>
<organism evidence="8 9">
    <name type="scientific">Desulfurobacterium atlanticum</name>
    <dbReference type="NCBI Taxonomy" id="240169"/>
    <lineage>
        <taxon>Bacteria</taxon>
        <taxon>Pseudomonadati</taxon>
        <taxon>Aquificota</taxon>
        <taxon>Aquificia</taxon>
        <taxon>Desulfurobacteriales</taxon>
        <taxon>Desulfurobacteriaceae</taxon>
        <taxon>Desulfurobacterium</taxon>
    </lineage>
</organism>
<proteinExistence type="inferred from homology"/>
<dbReference type="GO" id="GO:0009379">
    <property type="term" value="C:Holliday junction helicase complex"/>
    <property type="evidence" value="ECO:0007669"/>
    <property type="project" value="InterPro"/>
</dbReference>
<dbReference type="InterPro" id="IPR000085">
    <property type="entry name" value="RuvA"/>
</dbReference>
<dbReference type="InterPro" id="IPR003583">
    <property type="entry name" value="Hlx-hairpin-Hlx_DNA-bd_motif"/>
</dbReference>
<dbReference type="HAMAP" id="MF_00031">
    <property type="entry name" value="DNA_HJ_migration_RuvA"/>
    <property type="match status" value="1"/>
</dbReference>
<dbReference type="GO" id="GO:0006281">
    <property type="term" value="P:DNA repair"/>
    <property type="evidence" value="ECO:0007669"/>
    <property type="project" value="UniProtKB-UniRule"/>
</dbReference>
<dbReference type="GO" id="GO:0000400">
    <property type="term" value="F:four-way junction DNA binding"/>
    <property type="evidence" value="ECO:0007669"/>
    <property type="project" value="UniProtKB-UniRule"/>
</dbReference>
<dbReference type="InterPro" id="IPR011114">
    <property type="entry name" value="RuvA_C"/>
</dbReference>
<dbReference type="Pfam" id="PF07499">
    <property type="entry name" value="RuvA_C"/>
    <property type="match status" value="1"/>
</dbReference>
<dbReference type="InterPro" id="IPR013849">
    <property type="entry name" value="DNA_helicase_Holl-junc_RuvA_I"/>
</dbReference>
<dbReference type="Gene3D" id="2.40.50.140">
    <property type="entry name" value="Nucleic acid-binding proteins"/>
    <property type="match status" value="1"/>
</dbReference>
<dbReference type="SUPFAM" id="SSF50249">
    <property type="entry name" value="Nucleic acid-binding proteins"/>
    <property type="match status" value="1"/>
</dbReference>
<reference evidence="9" key="1">
    <citation type="submission" date="2017-06" db="EMBL/GenBank/DDBJ databases">
        <authorList>
            <person name="Varghese N."/>
            <person name="Submissions S."/>
        </authorList>
    </citation>
    <scope>NUCLEOTIDE SEQUENCE [LARGE SCALE GENOMIC DNA]</scope>
    <source>
        <strain evidence="9">DSM 15668</strain>
    </source>
</reference>
<evidence type="ECO:0000256" key="3">
    <source>
        <dbReference type="ARBA" id="ARBA00023125"/>
    </source>
</evidence>
<dbReference type="OrthoDB" id="5293449at2"/>
<dbReference type="GO" id="GO:0005737">
    <property type="term" value="C:cytoplasm"/>
    <property type="evidence" value="ECO:0007669"/>
    <property type="project" value="UniProtKB-SubCell"/>
</dbReference>
<comment type="subcellular location">
    <subcellularLocation>
        <location evidence="6">Cytoplasm</location>
    </subcellularLocation>
</comment>
<protein>
    <recommendedName>
        <fullName evidence="6">Holliday junction branch migration complex subunit RuvA</fullName>
    </recommendedName>
</protein>
<keyword evidence="4 6" id="KW-0233">DNA recombination</keyword>
<evidence type="ECO:0000256" key="1">
    <source>
        <dbReference type="ARBA" id="ARBA00022490"/>
    </source>
</evidence>
<dbReference type="InterPro" id="IPR036267">
    <property type="entry name" value="RuvA_C_sf"/>
</dbReference>
<evidence type="ECO:0000256" key="2">
    <source>
        <dbReference type="ARBA" id="ARBA00022763"/>
    </source>
</evidence>
<keyword evidence="8" id="KW-0347">Helicase</keyword>
<dbReference type="InterPro" id="IPR010994">
    <property type="entry name" value="RuvA_2-like"/>
</dbReference>
<name>A0A238XUG5_9BACT</name>
<keyword evidence="5 6" id="KW-0234">DNA repair</keyword>
<sequence>MLDFIEGEIAFKYSDGIAVKCSGMGIKILVPLNLITETKIGDKIFLFTKVVFPQEGTPTVYGFKTQNERELFEILTKVPKIGSRTALNILSHFTIEELEEIVTRKDAKTLSLVPGLGKKLSERLIFELSEKFKREEKEETAEIIDLLENLGYPRREVIKVVKEIDTENKTVEEIIKEATSLLSGGKFGK</sequence>
<keyword evidence="2 6" id="KW-0227">DNA damage</keyword>
<dbReference type="GO" id="GO:0048476">
    <property type="term" value="C:Holliday junction resolvase complex"/>
    <property type="evidence" value="ECO:0007669"/>
    <property type="project" value="UniProtKB-UniRule"/>
</dbReference>
<evidence type="ECO:0000313" key="8">
    <source>
        <dbReference type="EMBL" id="SNR62696.1"/>
    </source>
</evidence>
<dbReference type="RefSeq" id="WP_089322313.1">
    <property type="nucleotide sequence ID" value="NZ_FZOB01000001.1"/>
</dbReference>
<dbReference type="GO" id="GO:0009378">
    <property type="term" value="F:four-way junction helicase activity"/>
    <property type="evidence" value="ECO:0007669"/>
    <property type="project" value="InterPro"/>
</dbReference>
<dbReference type="SUPFAM" id="SSF47781">
    <property type="entry name" value="RuvA domain 2-like"/>
    <property type="match status" value="1"/>
</dbReference>
<dbReference type="Pfam" id="PF01330">
    <property type="entry name" value="RuvA_N"/>
    <property type="match status" value="1"/>
</dbReference>
<dbReference type="Pfam" id="PF14520">
    <property type="entry name" value="HHH_5"/>
    <property type="match status" value="1"/>
</dbReference>
<keyword evidence="3 6" id="KW-0238">DNA-binding</keyword>
<feature type="region of interest" description="Domain II" evidence="6">
    <location>
        <begin position="65"/>
        <end position="142"/>
    </location>
</feature>
<dbReference type="CDD" id="cd14332">
    <property type="entry name" value="UBA_RuvA_C"/>
    <property type="match status" value="1"/>
</dbReference>
<dbReference type="GO" id="GO:0005524">
    <property type="term" value="F:ATP binding"/>
    <property type="evidence" value="ECO:0007669"/>
    <property type="project" value="InterPro"/>
</dbReference>
<dbReference type="Proteomes" id="UP000198405">
    <property type="component" value="Unassembled WGS sequence"/>
</dbReference>
<feature type="region of interest" description="Domain I" evidence="6">
    <location>
        <begin position="1"/>
        <end position="64"/>
    </location>
</feature>
<dbReference type="NCBIfam" id="TIGR00084">
    <property type="entry name" value="ruvA"/>
    <property type="match status" value="1"/>
</dbReference>
<dbReference type="SMART" id="SM00278">
    <property type="entry name" value="HhH1"/>
    <property type="match status" value="2"/>
</dbReference>
<keyword evidence="8" id="KW-0067">ATP-binding</keyword>
<dbReference type="EMBL" id="FZOB01000001">
    <property type="protein sequence ID" value="SNR62696.1"/>
    <property type="molecule type" value="Genomic_DNA"/>
</dbReference>
<keyword evidence="1 6" id="KW-0963">Cytoplasm</keyword>
<feature type="domain" description="Helix-hairpin-helix DNA-binding motif class 1" evidence="7">
    <location>
        <begin position="73"/>
        <end position="92"/>
    </location>
</feature>
<feature type="domain" description="Helix-hairpin-helix DNA-binding motif class 1" evidence="7">
    <location>
        <begin position="108"/>
        <end position="127"/>
    </location>
</feature>
<evidence type="ECO:0000313" key="9">
    <source>
        <dbReference type="Proteomes" id="UP000198405"/>
    </source>
</evidence>
<keyword evidence="8" id="KW-0378">Hydrolase</keyword>
<evidence type="ECO:0000256" key="4">
    <source>
        <dbReference type="ARBA" id="ARBA00023172"/>
    </source>
</evidence>
<comment type="caution">
    <text evidence="6">Lacks conserved residue(s) required for the propagation of feature annotation.</text>
</comment>
<comment type="subunit">
    <text evidence="6">Homotetramer. Forms an RuvA(8)-RuvB(12)-Holliday junction (HJ) complex. HJ DNA is sandwiched between 2 RuvA tetramers; dsDNA enters through RuvA and exits via RuvB. An RuvB hexamer assembles on each DNA strand where it exits the tetramer. Each RuvB hexamer is contacted by two RuvA subunits (via domain III) on 2 adjacent RuvB subunits; this complex drives branch migration. In the full resolvosome a probable DNA-RuvA(4)-RuvB(12)-RuvC(2) complex forms which resolves the HJ.</text>
</comment>
<evidence type="ECO:0000256" key="5">
    <source>
        <dbReference type="ARBA" id="ARBA00023204"/>
    </source>
</evidence>
<feature type="region of interest" description="Domain III" evidence="6">
    <location>
        <begin position="142"/>
        <end position="189"/>
    </location>
</feature>
<evidence type="ECO:0000256" key="6">
    <source>
        <dbReference type="HAMAP-Rule" id="MF_00031"/>
    </source>
</evidence>
<comment type="domain">
    <text evidence="6">Has three domains with a flexible linker between the domains II and III and assumes an 'L' shape. Domain III is highly mobile and contacts RuvB.</text>
</comment>
<dbReference type="GO" id="GO:0006310">
    <property type="term" value="P:DNA recombination"/>
    <property type="evidence" value="ECO:0007669"/>
    <property type="project" value="UniProtKB-UniRule"/>
</dbReference>
<comment type="similarity">
    <text evidence="6">Belongs to the RuvA family.</text>
</comment>
<accession>A0A238XUG5</accession>
<comment type="function">
    <text evidence="6">The RuvA-RuvB-RuvC complex processes Holliday junction (HJ) DNA during genetic recombination and DNA repair, while the RuvA-RuvB complex plays an important role in the rescue of blocked DNA replication forks via replication fork reversal (RFR). RuvA specifically binds to HJ cruciform DNA, conferring on it an open structure. The RuvB hexamer acts as an ATP-dependent pump, pulling dsDNA into and through the RuvAB complex. HJ branch migration allows RuvC to scan DNA until it finds its consensus sequence, where it cleaves and resolves the cruciform DNA.</text>
</comment>
<keyword evidence="8" id="KW-0547">Nucleotide-binding</keyword>
<dbReference type="InterPro" id="IPR012340">
    <property type="entry name" value="NA-bd_OB-fold"/>
</dbReference>
<evidence type="ECO:0000259" key="7">
    <source>
        <dbReference type="SMART" id="SM00278"/>
    </source>
</evidence>
<dbReference type="Gene3D" id="1.10.150.20">
    <property type="entry name" value="5' to 3' exonuclease, C-terminal subdomain"/>
    <property type="match status" value="1"/>
</dbReference>
<keyword evidence="9" id="KW-1185">Reference proteome</keyword>